<proteinExistence type="predicted"/>
<accession>A0A928VWR8</accession>
<dbReference type="RefSeq" id="WP_264319844.1">
    <property type="nucleotide sequence ID" value="NZ_JADEXN010000018.1"/>
</dbReference>
<dbReference type="Gene3D" id="3.40.50.300">
    <property type="entry name" value="P-loop containing nucleotide triphosphate hydrolases"/>
    <property type="match status" value="1"/>
</dbReference>
<comment type="caution">
    <text evidence="4">The sequence shown here is derived from an EMBL/GenBank/DDBJ whole genome shotgun (WGS) entry which is preliminary data.</text>
</comment>
<evidence type="ECO:0000313" key="4">
    <source>
        <dbReference type="EMBL" id="MBE9039583.1"/>
    </source>
</evidence>
<keyword evidence="5" id="KW-1185">Reference proteome</keyword>
<evidence type="ECO:0000256" key="2">
    <source>
        <dbReference type="ARBA" id="ARBA00023180"/>
    </source>
</evidence>
<dbReference type="GO" id="GO:0008146">
    <property type="term" value="F:sulfotransferase activity"/>
    <property type="evidence" value="ECO:0007669"/>
    <property type="project" value="InterPro"/>
</dbReference>
<dbReference type="PANTHER" id="PTHR10605">
    <property type="entry name" value="HEPARAN SULFATE SULFOTRANSFERASE"/>
    <property type="match status" value="1"/>
</dbReference>
<keyword evidence="2" id="KW-0325">Glycoprotein</keyword>
<feature type="domain" description="Sulfotransferase" evidence="3">
    <location>
        <begin position="6"/>
        <end position="178"/>
    </location>
</feature>
<dbReference type="EMBL" id="JADEXN010000018">
    <property type="protein sequence ID" value="MBE9039583.1"/>
    <property type="molecule type" value="Genomic_DNA"/>
</dbReference>
<evidence type="ECO:0000256" key="1">
    <source>
        <dbReference type="ARBA" id="ARBA00022679"/>
    </source>
</evidence>
<evidence type="ECO:0000259" key="3">
    <source>
        <dbReference type="Pfam" id="PF00685"/>
    </source>
</evidence>
<protein>
    <submittedName>
        <fullName evidence="4">Sulfotransferase</fullName>
    </submittedName>
</protein>
<dbReference type="InterPro" id="IPR037359">
    <property type="entry name" value="NST/OST"/>
</dbReference>
<dbReference type="InterPro" id="IPR027417">
    <property type="entry name" value="P-loop_NTPase"/>
</dbReference>
<dbReference type="SUPFAM" id="SSF52540">
    <property type="entry name" value="P-loop containing nucleoside triphosphate hydrolases"/>
    <property type="match status" value="1"/>
</dbReference>
<reference evidence="4" key="1">
    <citation type="submission" date="2020-10" db="EMBL/GenBank/DDBJ databases">
        <authorList>
            <person name="Castelo-Branco R."/>
            <person name="Eusebio N."/>
            <person name="Adriana R."/>
            <person name="Vieira A."/>
            <person name="Brugerolle De Fraissinette N."/>
            <person name="Rezende De Castro R."/>
            <person name="Schneider M.P."/>
            <person name="Vasconcelos V."/>
            <person name="Leao P.N."/>
        </authorList>
    </citation>
    <scope>NUCLEOTIDE SEQUENCE</scope>
    <source>
        <strain evidence="4">LEGE 11467</strain>
    </source>
</reference>
<dbReference type="PANTHER" id="PTHR10605:SF56">
    <property type="entry name" value="BIFUNCTIONAL HEPARAN SULFATE N-DEACETYLASE_N-SULFOTRANSFERASE"/>
    <property type="match status" value="1"/>
</dbReference>
<evidence type="ECO:0000313" key="5">
    <source>
        <dbReference type="Proteomes" id="UP000621799"/>
    </source>
</evidence>
<name>A0A928VWR8_9CYAN</name>
<dbReference type="Proteomes" id="UP000621799">
    <property type="component" value="Unassembled WGS sequence"/>
</dbReference>
<dbReference type="AlphaFoldDB" id="A0A928VWR8"/>
<dbReference type="Pfam" id="PF00685">
    <property type="entry name" value="Sulfotransfer_1"/>
    <property type="match status" value="1"/>
</dbReference>
<dbReference type="InterPro" id="IPR000863">
    <property type="entry name" value="Sulfotransferase_dom"/>
</dbReference>
<gene>
    <name evidence="4" type="ORF">IQ235_02080</name>
</gene>
<sequence length="277" mass="32785">MKNNFLLILGAMKCGTTSLFHYLSEHPQISPATNKEPHFFSEDRNLAKGMTWYRSLWDWKPQHIIAMEASTTYTMSPKYPNVPERIAQVKDAEFRFIYIMRHPFKRIESHMRHLLSGGHQKTAEIIEEHLAFSEYAKQLDAYTKIFGKDRIYMLLLEDLTKNPKGELQKICQFLQIDPNFQFQNLQLILNSNKTLNLHPALRKLYKMPAVKSVSRLVPTQFRQKLYKPLSRKNSYEVKLSDRDKAFILQRLQPDLDRLETEYGIDIRSKWEFPIVDF</sequence>
<keyword evidence="1" id="KW-0808">Transferase</keyword>
<organism evidence="4 5">
    <name type="scientific">Zarconia navalis LEGE 11467</name>
    <dbReference type="NCBI Taxonomy" id="1828826"/>
    <lineage>
        <taxon>Bacteria</taxon>
        <taxon>Bacillati</taxon>
        <taxon>Cyanobacteriota</taxon>
        <taxon>Cyanophyceae</taxon>
        <taxon>Oscillatoriophycideae</taxon>
        <taxon>Oscillatoriales</taxon>
        <taxon>Oscillatoriales incertae sedis</taxon>
        <taxon>Zarconia</taxon>
        <taxon>Zarconia navalis</taxon>
    </lineage>
</organism>